<evidence type="ECO:0000256" key="6">
    <source>
        <dbReference type="ARBA" id="ARBA00022989"/>
    </source>
</evidence>
<feature type="transmembrane region" description="Helical" evidence="9">
    <location>
        <begin position="393"/>
        <end position="418"/>
    </location>
</feature>
<feature type="transmembrane region" description="Helical" evidence="9">
    <location>
        <begin position="85"/>
        <end position="102"/>
    </location>
</feature>
<dbReference type="RefSeq" id="WP_133409103.1">
    <property type="nucleotide sequence ID" value="NZ_SMZT01000001.1"/>
</dbReference>
<dbReference type="CDD" id="cd17503">
    <property type="entry name" value="MFS_LmrB_MDR_like"/>
    <property type="match status" value="1"/>
</dbReference>
<feature type="transmembrane region" description="Helical" evidence="9">
    <location>
        <begin position="473"/>
        <end position="492"/>
    </location>
</feature>
<accession>A0A4R5YMQ6</accession>
<proteinExistence type="inferred from homology"/>
<evidence type="ECO:0000256" key="9">
    <source>
        <dbReference type="SAM" id="Phobius"/>
    </source>
</evidence>
<feature type="transmembrane region" description="Helical" evidence="9">
    <location>
        <begin position="197"/>
        <end position="215"/>
    </location>
</feature>
<dbReference type="PRINTS" id="PR01036">
    <property type="entry name" value="TCRTETB"/>
</dbReference>
<dbReference type="PANTHER" id="PTHR42718">
    <property type="entry name" value="MAJOR FACILITATOR SUPERFAMILY MULTIDRUG TRANSPORTER MFSC"/>
    <property type="match status" value="1"/>
</dbReference>
<feature type="transmembrane region" description="Helical" evidence="9">
    <location>
        <begin position="336"/>
        <end position="357"/>
    </location>
</feature>
<dbReference type="GO" id="GO:0005886">
    <property type="term" value="C:plasma membrane"/>
    <property type="evidence" value="ECO:0007669"/>
    <property type="project" value="UniProtKB-SubCell"/>
</dbReference>
<feature type="transmembrane region" description="Helical" evidence="9">
    <location>
        <begin position="298"/>
        <end position="324"/>
    </location>
</feature>
<feature type="region of interest" description="Disordered" evidence="8">
    <location>
        <begin position="1"/>
        <end position="31"/>
    </location>
</feature>
<feature type="transmembrane region" description="Helical" evidence="9">
    <location>
        <begin position="109"/>
        <end position="131"/>
    </location>
</feature>
<dbReference type="Proteomes" id="UP000295163">
    <property type="component" value="Unassembled WGS sequence"/>
</dbReference>
<evidence type="ECO:0000256" key="2">
    <source>
        <dbReference type="ARBA" id="ARBA00008537"/>
    </source>
</evidence>
<evidence type="ECO:0000256" key="3">
    <source>
        <dbReference type="ARBA" id="ARBA00022448"/>
    </source>
</evidence>
<dbReference type="EMBL" id="SMZT01000001">
    <property type="protein sequence ID" value="TDL46864.1"/>
    <property type="molecule type" value="Genomic_DNA"/>
</dbReference>
<dbReference type="Pfam" id="PF07690">
    <property type="entry name" value="MFS_1"/>
    <property type="match status" value="1"/>
</dbReference>
<sequence length="512" mass="52258">MAPDVPVSETPPVPAPAPSTGLPDTGPPAVVADTDHSARNRLVIGLLLVSTFVVILNETIMGVALPRLMADLSVTAVAGQWLTTAYMLTMAVVIPVTGFLLQRLHTRPVFLTAMTLFSLGTLVCAAAPGFGTLLAGRVVQAGGTAIMMPLLMTTVLTLVPPAGRGRVMGNISIVISVAPAVGPTISGVILSVLEWRWMFILVLPIAVGSLLLGAWRMQNVTEPRPAPLDVVSVVLSALGFGGLVYGLSTLGEGGDAALPAWVPLVLGVAALAVFVRRQTRLQRADRALLDLRTFRSRVFTMSTAVLAVSMMALFGTLIVLPIYLQTVHGLDPLGTGLLLLPGGLVMGLLAPFVGRVYDRSGPTVLLVPGSILLSASLWYLASTTGATPVPMVLLAHVVLSTGLALMFTPLFTAGLGALPTRLYSHGSAMVGTLQQVAGAAGTALFVTVLTLSAAGAAAAGASAPEATEAGVRSAFLCGGIISLLAVVGSFGVRRPAGTAAPAGTEGPGDAEG</sequence>
<comment type="caution">
    <text evidence="11">The sequence shown here is derived from an EMBL/GenBank/DDBJ whole genome shotgun (WGS) entry which is preliminary data.</text>
</comment>
<keyword evidence="5 9" id="KW-0812">Transmembrane</keyword>
<feature type="transmembrane region" description="Helical" evidence="9">
    <location>
        <begin position="171"/>
        <end position="191"/>
    </location>
</feature>
<dbReference type="SUPFAM" id="SSF103473">
    <property type="entry name" value="MFS general substrate transporter"/>
    <property type="match status" value="1"/>
</dbReference>
<evidence type="ECO:0000259" key="10">
    <source>
        <dbReference type="PROSITE" id="PS50850"/>
    </source>
</evidence>
<keyword evidence="6 9" id="KW-1133">Transmembrane helix</keyword>
<keyword evidence="3" id="KW-0813">Transport</keyword>
<comment type="similarity">
    <text evidence="2">Belongs to the major facilitator superfamily. EmrB family.</text>
</comment>
<gene>
    <name evidence="11" type="ORF">E2R59_02370</name>
</gene>
<evidence type="ECO:0000256" key="4">
    <source>
        <dbReference type="ARBA" id="ARBA00022475"/>
    </source>
</evidence>
<protein>
    <submittedName>
        <fullName evidence="11">DHA2 family efflux MFS transporter permease subunit</fullName>
    </submittedName>
</protein>
<dbReference type="GO" id="GO:0022857">
    <property type="term" value="F:transmembrane transporter activity"/>
    <property type="evidence" value="ECO:0007669"/>
    <property type="project" value="InterPro"/>
</dbReference>
<dbReference type="PANTHER" id="PTHR42718:SF9">
    <property type="entry name" value="MAJOR FACILITATOR SUPERFAMILY MULTIDRUG TRANSPORTER MFSC"/>
    <property type="match status" value="1"/>
</dbReference>
<evidence type="ECO:0000256" key="5">
    <source>
        <dbReference type="ARBA" id="ARBA00022692"/>
    </source>
</evidence>
<feature type="transmembrane region" description="Helical" evidence="9">
    <location>
        <begin position="260"/>
        <end position="277"/>
    </location>
</feature>
<evidence type="ECO:0000256" key="1">
    <source>
        <dbReference type="ARBA" id="ARBA00004651"/>
    </source>
</evidence>
<feature type="transmembrane region" description="Helical" evidence="9">
    <location>
        <begin position="227"/>
        <end position="248"/>
    </location>
</feature>
<dbReference type="Gene3D" id="1.20.1250.20">
    <property type="entry name" value="MFS general substrate transporter like domains"/>
    <property type="match status" value="1"/>
</dbReference>
<feature type="transmembrane region" description="Helical" evidence="9">
    <location>
        <begin position="439"/>
        <end position="461"/>
    </location>
</feature>
<feature type="transmembrane region" description="Helical" evidence="9">
    <location>
        <begin position="364"/>
        <end position="381"/>
    </location>
</feature>
<dbReference type="InterPro" id="IPR004638">
    <property type="entry name" value="EmrB-like"/>
</dbReference>
<evidence type="ECO:0000313" key="12">
    <source>
        <dbReference type="Proteomes" id="UP000295163"/>
    </source>
</evidence>
<name>A0A4R5YMQ6_KOCRO</name>
<dbReference type="AlphaFoldDB" id="A0A4R5YMQ6"/>
<dbReference type="NCBIfam" id="TIGR00711">
    <property type="entry name" value="efflux_EmrB"/>
    <property type="match status" value="1"/>
</dbReference>
<dbReference type="InterPro" id="IPR036259">
    <property type="entry name" value="MFS_trans_sf"/>
</dbReference>
<dbReference type="InterPro" id="IPR020846">
    <property type="entry name" value="MFS_dom"/>
</dbReference>
<keyword evidence="7 9" id="KW-0472">Membrane</keyword>
<feature type="transmembrane region" description="Helical" evidence="9">
    <location>
        <begin position="42"/>
        <end position="65"/>
    </location>
</feature>
<dbReference type="GeneID" id="64346242"/>
<dbReference type="PROSITE" id="PS50850">
    <property type="entry name" value="MFS"/>
    <property type="match status" value="1"/>
</dbReference>
<keyword evidence="4" id="KW-1003">Cell membrane</keyword>
<feature type="domain" description="Major facilitator superfamily (MFS) profile" evidence="10">
    <location>
        <begin position="43"/>
        <end position="497"/>
    </location>
</feature>
<evidence type="ECO:0000313" key="11">
    <source>
        <dbReference type="EMBL" id="TDL46864.1"/>
    </source>
</evidence>
<dbReference type="Gene3D" id="1.20.1720.10">
    <property type="entry name" value="Multidrug resistance protein D"/>
    <property type="match status" value="1"/>
</dbReference>
<evidence type="ECO:0000256" key="7">
    <source>
        <dbReference type="ARBA" id="ARBA00023136"/>
    </source>
</evidence>
<comment type="subcellular location">
    <subcellularLocation>
        <location evidence="1">Cell membrane</location>
        <topology evidence="1">Multi-pass membrane protein</topology>
    </subcellularLocation>
</comment>
<dbReference type="InterPro" id="IPR011701">
    <property type="entry name" value="MFS"/>
</dbReference>
<feature type="transmembrane region" description="Helical" evidence="9">
    <location>
        <begin position="137"/>
        <end position="159"/>
    </location>
</feature>
<reference evidence="11 12" key="1">
    <citation type="submission" date="2019-03" db="EMBL/GenBank/DDBJ databases">
        <title>Genome Sequencing and Assembly of Various Microbes Isolated from Partially Reclaimed Soil and Acid Mine Drainage (AMD) Site.</title>
        <authorList>
            <person name="Steinbock B."/>
            <person name="Bechtold R."/>
            <person name="Sevigny J.L."/>
            <person name="Thomas D."/>
            <person name="Cuthill L.R."/>
            <person name="Aveiro Johannsen E.J."/>
            <person name="Thomas K."/>
            <person name="Ghosh A."/>
        </authorList>
    </citation>
    <scope>NUCLEOTIDE SEQUENCE [LARGE SCALE GENOMIC DNA]</scope>
    <source>
        <strain evidence="11 12">S-A3</strain>
    </source>
</reference>
<evidence type="ECO:0000256" key="8">
    <source>
        <dbReference type="SAM" id="MobiDB-lite"/>
    </source>
</evidence>
<organism evidence="11 12">
    <name type="scientific">Kocuria rosea</name>
    <name type="common">Deinococcus erythromyxa</name>
    <name type="synonym">Micrococcus rubens</name>
    <dbReference type="NCBI Taxonomy" id="1275"/>
    <lineage>
        <taxon>Bacteria</taxon>
        <taxon>Bacillati</taxon>
        <taxon>Actinomycetota</taxon>
        <taxon>Actinomycetes</taxon>
        <taxon>Micrococcales</taxon>
        <taxon>Micrococcaceae</taxon>
        <taxon>Kocuria</taxon>
    </lineage>
</organism>